<name>A0ABU9XF00_9BACI</name>
<organism evidence="1 2">
    <name type="scientific">Ornithinibacillus xuwenensis</name>
    <dbReference type="NCBI Taxonomy" id="3144668"/>
    <lineage>
        <taxon>Bacteria</taxon>
        <taxon>Bacillati</taxon>
        <taxon>Bacillota</taxon>
        <taxon>Bacilli</taxon>
        <taxon>Bacillales</taxon>
        <taxon>Bacillaceae</taxon>
        <taxon>Ornithinibacillus</taxon>
    </lineage>
</organism>
<gene>
    <name evidence="1" type="ORF">ABC228_06620</name>
</gene>
<keyword evidence="2" id="KW-1185">Reference proteome</keyword>
<dbReference type="EMBL" id="JBDIML010000002">
    <property type="protein sequence ID" value="MEN2766852.1"/>
    <property type="molecule type" value="Genomic_DNA"/>
</dbReference>
<evidence type="ECO:0000313" key="2">
    <source>
        <dbReference type="Proteomes" id="UP001444625"/>
    </source>
</evidence>
<dbReference type="RefSeq" id="WP_345824321.1">
    <property type="nucleotide sequence ID" value="NZ_JBDIML010000002.1"/>
</dbReference>
<accession>A0ABU9XF00</accession>
<evidence type="ECO:0000313" key="1">
    <source>
        <dbReference type="EMBL" id="MEN2766852.1"/>
    </source>
</evidence>
<comment type="caution">
    <text evidence="1">The sequence shown here is derived from an EMBL/GenBank/DDBJ whole genome shotgun (WGS) entry which is preliminary data.</text>
</comment>
<protein>
    <submittedName>
        <fullName evidence="1">Competence protein ComK</fullName>
    </submittedName>
</protein>
<dbReference type="InterPro" id="IPR010461">
    <property type="entry name" value="ComK"/>
</dbReference>
<dbReference type="Proteomes" id="UP001444625">
    <property type="component" value="Unassembled WGS sequence"/>
</dbReference>
<proteinExistence type="predicted"/>
<sequence length="155" mass="18212">MKCISPHYEISEQTVALIPANHMNYKTIAIEMDRTIYITKTPYEIIERGCLNNFSSFDGRREAIKHLTGFKRKVPIPISVYRNIFVFPTHSFKDWDCCWVFYHHVESIVEERLDSNQSVIMFKNGMEVTVDVPRSELLKQLERTNLIVSIIRKNS</sequence>
<reference evidence="1 2" key="1">
    <citation type="submission" date="2024-05" db="EMBL/GenBank/DDBJ databases">
        <authorList>
            <person name="Haq I."/>
            <person name="Ullah Z."/>
            <person name="Ahmad R."/>
            <person name="Li M."/>
            <person name="Tong Y."/>
        </authorList>
    </citation>
    <scope>NUCLEOTIDE SEQUENCE [LARGE SCALE GENOMIC DNA]</scope>
    <source>
        <strain evidence="1 2">16A2E</strain>
    </source>
</reference>
<dbReference type="Pfam" id="PF06338">
    <property type="entry name" value="ComK"/>
    <property type="match status" value="1"/>
</dbReference>